<accession>A0A4R8W6C2</accession>
<gene>
    <name evidence="1" type="ORF">E3O42_10115</name>
</gene>
<dbReference type="Proteomes" id="UP000297907">
    <property type="component" value="Unassembled WGS sequence"/>
</dbReference>
<proteinExistence type="predicted"/>
<name>A0A4R8W6C2_9MICO</name>
<dbReference type="OrthoDB" id="4412570at2"/>
<keyword evidence="2" id="KW-1185">Reference proteome</keyword>
<dbReference type="AlphaFoldDB" id="A0A4R8W6C2"/>
<protein>
    <submittedName>
        <fullName evidence="1">Uncharacterized protein</fullName>
    </submittedName>
</protein>
<organism evidence="1 2">
    <name type="scientific">Cryobacterium adonitolivorans</name>
    <dbReference type="NCBI Taxonomy" id="1259189"/>
    <lineage>
        <taxon>Bacteria</taxon>
        <taxon>Bacillati</taxon>
        <taxon>Actinomycetota</taxon>
        <taxon>Actinomycetes</taxon>
        <taxon>Micrococcales</taxon>
        <taxon>Microbacteriaceae</taxon>
        <taxon>Cryobacterium</taxon>
    </lineage>
</organism>
<evidence type="ECO:0000313" key="1">
    <source>
        <dbReference type="EMBL" id="TFC01465.1"/>
    </source>
</evidence>
<reference evidence="1 2" key="1">
    <citation type="submission" date="2019-03" db="EMBL/GenBank/DDBJ databases">
        <title>Genomics of glacier-inhabiting Cryobacterium strains.</title>
        <authorList>
            <person name="Liu Q."/>
            <person name="Xin Y.-H."/>
        </authorList>
    </citation>
    <scope>NUCLEOTIDE SEQUENCE [LARGE SCALE GENOMIC DNA]</scope>
    <source>
        <strain evidence="1 2">RHLS22-1</strain>
    </source>
</reference>
<comment type="caution">
    <text evidence="1">The sequence shown here is derived from an EMBL/GenBank/DDBJ whole genome shotgun (WGS) entry which is preliminary data.</text>
</comment>
<dbReference type="EMBL" id="SOFL01000034">
    <property type="protein sequence ID" value="TFC01465.1"/>
    <property type="molecule type" value="Genomic_DNA"/>
</dbReference>
<sequence>MIDALGNVSPSTLEDVASISTTDSGQLAIDAELPSTLISVPVDPAAGIVAQSPHSDVSFTIGLPFSGEASSAEVEAEGIVSYDNQNGSVTVPVVKADGSVQINTIISNSAAPTRFDYPLSLPEGATIEEDGSGGFVISDATQVIAVIAAPWAKDANGADVATRYELSGTTLTQVVDHSVGGVAYPVVADPKATALWWGIAIKLTKAESKSLANQVNASYNAAAGTICIWVPNNLAKAACVIAVTIRLATWQAPIRQAAAEGRCVQINYPYGSGPVLWNVTKVSC</sequence>
<evidence type="ECO:0000313" key="2">
    <source>
        <dbReference type="Proteomes" id="UP000297907"/>
    </source>
</evidence>
<dbReference type="RefSeq" id="WP_134453830.1">
    <property type="nucleotide sequence ID" value="NZ_SOFL01000034.1"/>
</dbReference>